<evidence type="ECO:0000256" key="3">
    <source>
        <dbReference type="ARBA" id="ARBA00012438"/>
    </source>
</evidence>
<dbReference type="SUPFAM" id="SSF47226">
    <property type="entry name" value="Histidine-containing phosphotransfer domain, HPT domain"/>
    <property type="match status" value="1"/>
</dbReference>
<evidence type="ECO:0000256" key="18">
    <source>
        <dbReference type="SAM" id="Coils"/>
    </source>
</evidence>
<feature type="transmembrane region" description="Helical" evidence="19">
    <location>
        <begin position="237"/>
        <end position="262"/>
    </location>
</feature>
<evidence type="ECO:0000256" key="4">
    <source>
        <dbReference type="ARBA" id="ARBA00022475"/>
    </source>
</evidence>
<evidence type="ECO:0000259" key="21">
    <source>
        <dbReference type="PROSITE" id="PS50110"/>
    </source>
</evidence>
<dbReference type="AlphaFoldDB" id="A0A1S7LLU4"/>
<dbReference type="InterPro" id="IPR005467">
    <property type="entry name" value="His_kinase_dom"/>
</dbReference>
<keyword evidence="12" id="KW-0902">Two-component regulatory system</keyword>
<evidence type="ECO:0000313" key="23">
    <source>
        <dbReference type="EMBL" id="CRH07383.1"/>
    </source>
</evidence>
<reference evidence="23" key="1">
    <citation type="submission" date="2015-04" db="EMBL/GenBank/DDBJ databases">
        <authorList>
            <person name="Syromyatnikov M.Y."/>
            <person name="Popov V.N."/>
        </authorList>
    </citation>
    <scope>NUCLEOTIDE SEQUENCE</scope>
    <source>
        <strain evidence="23">MO-1</strain>
    </source>
</reference>
<dbReference type="PANTHER" id="PTHR45339">
    <property type="entry name" value="HYBRID SIGNAL TRANSDUCTION HISTIDINE KINASE J"/>
    <property type="match status" value="1"/>
</dbReference>
<keyword evidence="11 19" id="KW-1133">Transmembrane helix</keyword>
<dbReference type="SUPFAM" id="SSF47384">
    <property type="entry name" value="Homodimeric domain of signal transducing histidine kinase"/>
    <property type="match status" value="1"/>
</dbReference>
<dbReference type="FunFam" id="3.30.565.10:FF:000010">
    <property type="entry name" value="Sensor histidine kinase RcsC"/>
    <property type="match status" value="1"/>
</dbReference>
<feature type="domain" description="Response regulatory" evidence="21">
    <location>
        <begin position="714"/>
        <end position="830"/>
    </location>
</feature>
<dbReference type="GO" id="GO:0000155">
    <property type="term" value="F:phosphorelay sensor kinase activity"/>
    <property type="evidence" value="ECO:0007669"/>
    <property type="project" value="InterPro"/>
</dbReference>
<evidence type="ECO:0000256" key="12">
    <source>
        <dbReference type="ARBA" id="ARBA00023012"/>
    </source>
</evidence>
<dbReference type="PROSITE" id="PS50894">
    <property type="entry name" value="HPT"/>
    <property type="match status" value="1"/>
</dbReference>
<dbReference type="PROSITE" id="PS50110">
    <property type="entry name" value="RESPONSE_REGULATORY"/>
    <property type="match status" value="1"/>
</dbReference>
<dbReference type="FunFam" id="1.10.287.130:FF:000002">
    <property type="entry name" value="Two-component osmosensing histidine kinase"/>
    <property type="match status" value="1"/>
</dbReference>
<dbReference type="PROSITE" id="PS50109">
    <property type="entry name" value="HIS_KIN"/>
    <property type="match status" value="1"/>
</dbReference>
<dbReference type="Pfam" id="PF02518">
    <property type="entry name" value="HATPase_c"/>
    <property type="match status" value="1"/>
</dbReference>
<feature type="modified residue" description="4-aspartylphosphate" evidence="17">
    <location>
        <position position="763"/>
    </location>
</feature>
<evidence type="ECO:0000256" key="9">
    <source>
        <dbReference type="ARBA" id="ARBA00022777"/>
    </source>
</evidence>
<dbReference type="InterPro" id="IPR036097">
    <property type="entry name" value="HisK_dim/P_sf"/>
</dbReference>
<keyword evidence="4" id="KW-1003">Cell membrane</keyword>
<evidence type="ECO:0000256" key="5">
    <source>
        <dbReference type="ARBA" id="ARBA00022553"/>
    </source>
</evidence>
<keyword evidence="13 19" id="KW-0472">Membrane</keyword>
<protein>
    <recommendedName>
        <fullName evidence="15">Sensory/regulatory protein RpfC</fullName>
        <ecNumber evidence="3">2.7.13.3</ecNumber>
    </recommendedName>
</protein>
<dbReference type="InterPro" id="IPR003594">
    <property type="entry name" value="HATPase_dom"/>
</dbReference>
<dbReference type="InterPro" id="IPR011623">
    <property type="entry name" value="7TMR_DISM_rcpt_extracell_dom1"/>
</dbReference>
<keyword evidence="9 23" id="KW-0418">Kinase</keyword>
<proteinExistence type="predicted"/>
<keyword evidence="10" id="KW-0067">ATP-binding</keyword>
<feature type="modified residue" description="Phosphohistidine" evidence="16">
    <location>
        <position position="909"/>
    </location>
</feature>
<dbReference type="Gene3D" id="1.10.287.130">
    <property type="match status" value="1"/>
</dbReference>
<dbReference type="CDD" id="cd16922">
    <property type="entry name" value="HATPase_EvgS-ArcB-TorS-like"/>
    <property type="match status" value="1"/>
</dbReference>
<dbReference type="InterPro" id="IPR036890">
    <property type="entry name" value="HATPase_C_sf"/>
</dbReference>
<evidence type="ECO:0000256" key="10">
    <source>
        <dbReference type="ARBA" id="ARBA00022840"/>
    </source>
</evidence>
<keyword evidence="18" id="KW-0175">Coiled coil</keyword>
<dbReference type="Pfam" id="PF07695">
    <property type="entry name" value="7TMR-DISM_7TM"/>
    <property type="match status" value="1"/>
</dbReference>
<evidence type="ECO:0000256" key="19">
    <source>
        <dbReference type="SAM" id="Phobius"/>
    </source>
</evidence>
<dbReference type="CDD" id="cd17546">
    <property type="entry name" value="REC_hyHK_CKI1_RcsC-like"/>
    <property type="match status" value="1"/>
</dbReference>
<dbReference type="SUPFAM" id="SSF52172">
    <property type="entry name" value="CheY-like"/>
    <property type="match status" value="1"/>
</dbReference>
<feature type="transmembrane region" description="Helical" evidence="19">
    <location>
        <begin position="358"/>
        <end position="378"/>
    </location>
</feature>
<gene>
    <name evidence="23" type="ORF">MAGMO_3244</name>
</gene>
<feature type="transmembrane region" description="Helical" evidence="19">
    <location>
        <begin position="212"/>
        <end position="230"/>
    </location>
</feature>
<feature type="transmembrane region" description="Helical" evidence="19">
    <location>
        <begin position="305"/>
        <end position="327"/>
    </location>
</feature>
<feature type="domain" description="HPt" evidence="22">
    <location>
        <begin position="870"/>
        <end position="961"/>
    </location>
</feature>
<evidence type="ECO:0000259" key="22">
    <source>
        <dbReference type="PROSITE" id="PS50894"/>
    </source>
</evidence>
<evidence type="ECO:0000256" key="14">
    <source>
        <dbReference type="ARBA" id="ARBA00064003"/>
    </source>
</evidence>
<feature type="transmembrane region" description="Helical" evidence="19">
    <location>
        <begin position="268"/>
        <end position="285"/>
    </location>
</feature>
<dbReference type="SMART" id="SM00448">
    <property type="entry name" value="REC"/>
    <property type="match status" value="1"/>
</dbReference>
<dbReference type="Gene3D" id="3.40.50.2300">
    <property type="match status" value="1"/>
</dbReference>
<evidence type="ECO:0000256" key="8">
    <source>
        <dbReference type="ARBA" id="ARBA00022741"/>
    </source>
</evidence>
<evidence type="ECO:0000256" key="2">
    <source>
        <dbReference type="ARBA" id="ARBA00004651"/>
    </source>
</evidence>
<dbReference type="Gene3D" id="3.30.565.10">
    <property type="entry name" value="Histidine kinase-like ATPase, C-terminal domain"/>
    <property type="match status" value="1"/>
</dbReference>
<feature type="coiled-coil region" evidence="18">
    <location>
        <begin position="411"/>
        <end position="460"/>
    </location>
</feature>
<sequence length="1055" mass="117107">MSVNMSSLQPVWLLLRLCFLGVVGSFVLGLGGVATAETALQQVSSLQLTVPLQGQDIGGHITRLEDAGKQLDIADIRSPQWAGQFKALQGQHTALGLSHSAWWVKLTVDNPTSEPVDWLLESTFPHTDYLDLYHFSSGQLAQHEKLGDLRPFANRPITAESFVVPITTPAEGESLIYIRLAHAQGGMIDTQLRVWSPPVFQLHRESLGIVKGVFYGGLLFMAIYNLFIYFSTRMREYFWYVVYITLVFGSSFGMLGLGHRYIWAESGFLTNTLHIILLSCMFLSLTQFSRSFLKTAHSLPRVDRLLLAMMVTALLVVVLTLVGYKLIASKLLISLGIIVVILPFIGALSWYKGMQRARFFTVGWIIAASFHSLTLGWWMGLSDSQFYTDWAGRMGLWLEAVFFSLALADHINILRREQEQAIAREQQALRQTKDELEVQVAARTEDLAKAKQQADQASEAKSLFLATMSHEIRTPINGILGMSHLALSTLLTEQQRDYLNKIRISTGYLLDIVNNILDFSKIEADRLEIEQIVFSLDEVLENLSSLFAEKARSRHLEYHVLIAPQIPPLLIGDPLRLKQILANLIGNAIKFTESGRVDVEIQWLAERADAVELRFIIRDSGIGMSTAQQESLFQAFSQADASTTRKYGGSGLGLSISQRLVAQMGSEISVVSEPGQGSLFSFALTLGLPQGQEGSLARYALSSGQPAPQFEPASILLVEDNPINQQVAQELLHRVGLSVEIANHGQEAVTKAMASRYDLILMDIEMPIMDGYQATAQIRAITPCGEVPIIAMTAHAQPEDQERCLAAGMHDHIPKPVEPEQLYRTLSRWLLCHASEKSPSEPAQKVDFASIPSQLPGIDLARGLRVIDQNHRLFAKLLREFYADYHQAGERLKSLMAAGEQSQAQALCHTLKGAAGQLGAGELAQAASQLEHRFRGGEDATSLLAAFEQALGEVMEGLEKWHLEEQKAGTQGEQGHRVDELGPLFERLQRYLAEASPQAVELMPMIRQILGAGEHPWIDRLEQHVDHYQYEQAEEVLAQVVLQLQQGGSRPEVVS</sequence>
<accession>A0A1S7LLU4</accession>
<evidence type="ECO:0000256" key="11">
    <source>
        <dbReference type="ARBA" id="ARBA00022989"/>
    </source>
</evidence>
<dbReference type="Pfam" id="PF00072">
    <property type="entry name" value="Response_reg"/>
    <property type="match status" value="1"/>
</dbReference>
<keyword evidence="6 23" id="KW-0808">Transferase</keyword>
<dbReference type="Gene3D" id="1.20.120.160">
    <property type="entry name" value="HPT domain"/>
    <property type="match status" value="1"/>
</dbReference>
<name>A0A1S7LLU4_MAGMO</name>
<feature type="domain" description="Histidine kinase" evidence="20">
    <location>
        <begin position="467"/>
        <end position="688"/>
    </location>
</feature>
<keyword evidence="8" id="KW-0547">Nucleotide-binding</keyword>
<dbReference type="InterPro" id="IPR001789">
    <property type="entry name" value="Sig_transdc_resp-reg_receiver"/>
</dbReference>
<dbReference type="Pfam" id="PF07696">
    <property type="entry name" value="7TMR-DISMED2"/>
    <property type="match status" value="1"/>
</dbReference>
<dbReference type="EMBL" id="LO017727">
    <property type="protein sequence ID" value="CRH07383.1"/>
    <property type="molecule type" value="Genomic_DNA"/>
</dbReference>
<dbReference type="PANTHER" id="PTHR45339:SF1">
    <property type="entry name" value="HYBRID SIGNAL TRANSDUCTION HISTIDINE KINASE J"/>
    <property type="match status" value="1"/>
</dbReference>
<evidence type="ECO:0000256" key="7">
    <source>
        <dbReference type="ARBA" id="ARBA00022692"/>
    </source>
</evidence>
<evidence type="ECO:0000259" key="20">
    <source>
        <dbReference type="PROSITE" id="PS50109"/>
    </source>
</evidence>
<dbReference type="CDD" id="cd00082">
    <property type="entry name" value="HisKA"/>
    <property type="match status" value="1"/>
</dbReference>
<dbReference type="Pfam" id="PF00512">
    <property type="entry name" value="HisKA"/>
    <property type="match status" value="1"/>
</dbReference>
<dbReference type="InterPro" id="IPR004358">
    <property type="entry name" value="Sig_transdc_His_kin-like_C"/>
</dbReference>
<dbReference type="InterPro" id="IPR036641">
    <property type="entry name" value="HPT_dom_sf"/>
</dbReference>
<dbReference type="SMART" id="SM00387">
    <property type="entry name" value="HATPase_c"/>
    <property type="match status" value="1"/>
</dbReference>
<dbReference type="SMART" id="SM00388">
    <property type="entry name" value="HisKA"/>
    <property type="match status" value="1"/>
</dbReference>
<dbReference type="Gene3D" id="2.60.40.2380">
    <property type="match status" value="1"/>
</dbReference>
<evidence type="ECO:0000256" key="6">
    <source>
        <dbReference type="ARBA" id="ARBA00022679"/>
    </source>
</evidence>
<keyword evidence="5 17" id="KW-0597">Phosphoprotein</keyword>
<dbReference type="SUPFAM" id="SSF55874">
    <property type="entry name" value="ATPase domain of HSP90 chaperone/DNA topoisomerase II/histidine kinase"/>
    <property type="match status" value="1"/>
</dbReference>
<keyword evidence="7 19" id="KW-0812">Transmembrane</keyword>
<dbReference type="EC" id="2.7.13.3" evidence="3"/>
<evidence type="ECO:0000256" key="15">
    <source>
        <dbReference type="ARBA" id="ARBA00068150"/>
    </source>
</evidence>
<comment type="catalytic activity">
    <reaction evidence="1">
        <text>ATP + protein L-histidine = ADP + protein N-phospho-L-histidine.</text>
        <dbReference type="EC" id="2.7.13.3"/>
    </reaction>
</comment>
<dbReference type="InterPro" id="IPR011006">
    <property type="entry name" value="CheY-like_superfamily"/>
</dbReference>
<evidence type="ECO:0000256" key="1">
    <source>
        <dbReference type="ARBA" id="ARBA00000085"/>
    </source>
</evidence>
<feature type="transmembrane region" description="Helical" evidence="19">
    <location>
        <begin position="333"/>
        <end position="351"/>
    </location>
</feature>
<dbReference type="InterPro" id="IPR003661">
    <property type="entry name" value="HisK_dim/P_dom"/>
</dbReference>
<evidence type="ECO:0000256" key="17">
    <source>
        <dbReference type="PROSITE-ProRule" id="PRU00169"/>
    </source>
</evidence>
<comment type="subcellular location">
    <subcellularLocation>
        <location evidence="2">Cell membrane</location>
        <topology evidence="2">Multi-pass membrane protein</topology>
    </subcellularLocation>
</comment>
<dbReference type="PRINTS" id="PR00344">
    <property type="entry name" value="BCTRLSENSOR"/>
</dbReference>
<dbReference type="InterPro" id="IPR011622">
    <property type="entry name" value="7TMR_DISM_rcpt_extracell_dom2"/>
</dbReference>
<comment type="subunit">
    <text evidence="14">At low DSF concentrations, interacts with RpfF.</text>
</comment>
<dbReference type="GO" id="GO:0005886">
    <property type="term" value="C:plasma membrane"/>
    <property type="evidence" value="ECO:0007669"/>
    <property type="project" value="UniProtKB-SubCell"/>
</dbReference>
<evidence type="ECO:0000256" key="13">
    <source>
        <dbReference type="ARBA" id="ARBA00023136"/>
    </source>
</evidence>
<dbReference type="InterPro" id="IPR008207">
    <property type="entry name" value="Sig_transdc_His_kin_Hpt_dom"/>
</dbReference>
<evidence type="ECO:0000256" key="16">
    <source>
        <dbReference type="PROSITE-ProRule" id="PRU00110"/>
    </source>
</evidence>
<dbReference type="GO" id="GO:0005524">
    <property type="term" value="F:ATP binding"/>
    <property type="evidence" value="ECO:0007669"/>
    <property type="project" value="UniProtKB-KW"/>
</dbReference>
<dbReference type="Pfam" id="PF01627">
    <property type="entry name" value="Hpt"/>
    <property type="match status" value="1"/>
</dbReference>
<organism evidence="23">
    <name type="scientific">Magnetococcus massalia (strain MO-1)</name>
    <dbReference type="NCBI Taxonomy" id="451514"/>
    <lineage>
        <taxon>Bacteria</taxon>
        <taxon>Pseudomonadati</taxon>
        <taxon>Pseudomonadota</taxon>
        <taxon>Magnetococcia</taxon>
        <taxon>Magnetococcales</taxon>
        <taxon>Magnetococcaceae</taxon>
        <taxon>Magnetococcus</taxon>
    </lineage>
</organism>